<dbReference type="GO" id="GO:0000155">
    <property type="term" value="F:phosphorelay sensor kinase activity"/>
    <property type="evidence" value="ECO:0007669"/>
    <property type="project" value="InterPro"/>
</dbReference>
<dbReference type="SUPFAM" id="SSF50998">
    <property type="entry name" value="Quinoprotein alcohol dehydrogenase-like"/>
    <property type="match status" value="1"/>
</dbReference>
<dbReference type="Gene3D" id="3.30.565.10">
    <property type="entry name" value="Histidine kinase-like ATPase, C-terminal domain"/>
    <property type="match status" value="1"/>
</dbReference>
<feature type="chain" id="PRO_5001866155" evidence="2">
    <location>
        <begin position="22"/>
        <end position="1010"/>
    </location>
</feature>
<sequence length="1010" mass="114380">MNKHTTYVLLFLLFISPFIGAQNSQLRSYSIEDGLPQSQVYDIIQDEIGYLWLGTQGGGLCNFDGTNFSVWNENDGLLSNYIHALYTSNDSLYIGTNLGLSIKIKNNFSNFKSPQVNHFYKSEKGLYLGTKQGIYSYSNTEKLKKLSIHADIDSSIVNAIVFDGTFYWIATNTGLWKTNKLEGATLQIEKIEENNFKSLAYNNHKIFAGTYRDGILILDPKDNEAPILLREPLGINSMEIHNKNELWVATDNDGITIIDTQNYSEKRNINKSKGLSVSHVRKTFTDRQSNIWIATSGGGFYKYFQNNFQHFDASSGLKGNRIYAVHHAKNSLWISSSEAGLTQIDTLGIHHIPKIKGFSNIKIKTIASDDYGNIWAGSDGNGVLLRTTKTVDSLVPDYSDSLNVVTKVFTKTVIKNKVLNTENGFPFDWIRKLVNGQNTMWAATYSSGIIQFNYDNESDSLVIKKKYAKKSGITDLYIKDIALDNQNRLWYATQTGLLGYIQNDKHTALGAALNQQTTIRTLLFYQDKLFLGTAGKGIWVSEISDNTPIFKPLKGAKKMSSENIYQLIFDNQGYLWAGTERGVDKIQLNQDSDIEDIYHFGRNDGFLGIETCLNAVDKDEKGHLWFGALYGLTEYIPSAASKSTLKPEIYFKDVQVAYKSVDSINLKAWTNTNKVLKLNPNQTQLSFTYRSVDIDHPNQIEYRSKLNQNEWSPWSKENKQNYAGLAYGAHQFSVQSRNYRWEESTPIKFNFFIDSPLYKKAAFQWAVIGFAILLLLILGWLYIRRIRLKNKADKAQLQIKNDLLTLEHKALQLQMNPHFIFNVLNGIKAMAINKPDKMNATINSFATLLRETLNNSRKDQITLGQEIKTIRHYITVEQLMAAKPFTFTITSNCELDPEEILVPPMLIQPFVENAIRHGILKGDKAGVLQIEFNTTEHYLHCTVIDNGIGIFKSQETKIKTDHQSMALTVTKERLTSISGENALQISEIKNDDGTIGGTNITFKIPLLTDY</sequence>
<dbReference type="AlphaFoldDB" id="A0A090WL37"/>
<evidence type="ECO:0000313" key="6">
    <source>
        <dbReference type="Proteomes" id="UP000029643"/>
    </source>
</evidence>
<dbReference type="InterPro" id="IPR013783">
    <property type="entry name" value="Ig-like_fold"/>
</dbReference>
<dbReference type="InterPro" id="IPR011110">
    <property type="entry name" value="Reg_prop"/>
</dbReference>
<dbReference type="Gene3D" id="2.60.40.10">
    <property type="entry name" value="Immunoglobulins"/>
    <property type="match status" value="1"/>
</dbReference>
<organism evidence="5 6">
    <name type="scientific">Algibacter lectus</name>
    <dbReference type="NCBI Taxonomy" id="221126"/>
    <lineage>
        <taxon>Bacteria</taxon>
        <taxon>Pseudomonadati</taxon>
        <taxon>Bacteroidota</taxon>
        <taxon>Flavobacteriia</taxon>
        <taxon>Flavobacteriales</taxon>
        <taxon>Flavobacteriaceae</taxon>
        <taxon>Algibacter</taxon>
    </lineage>
</organism>
<dbReference type="GO" id="GO:0016020">
    <property type="term" value="C:membrane"/>
    <property type="evidence" value="ECO:0007669"/>
    <property type="project" value="InterPro"/>
</dbReference>
<dbReference type="SUPFAM" id="SSF55874">
    <property type="entry name" value="ATPase domain of HSP90 chaperone/DNA topoisomerase II/histidine kinase"/>
    <property type="match status" value="1"/>
</dbReference>
<comment type="caution">
    <text evidence="5">The sequence shown here is derived from an EMBL/GenBank/DDBJ whole genome shotgun (WGS) entry which is preliminary data.</text>
</comment>
<feature type="domain" description="Signal transduction histidine kinase internal region" evidence="4">
    <location>
        <begin position="807"/>
        <end position="880"/>
    </location>
</feature>
<gene>
    <name evidence="5" type="ORF">JCM19274_5493</name>
</gene>
<dbReference type="STRING" id="221126.SAMN04489722_102168"/>
<dbReference type="PANTHER" id="PTHR34220">
    <property type="entry name" value="SENSOR HISTIDINE KINASE YPDA"/>
    <property type="match status" value="1"/>
</dbReference>
<dbReference type="InterPro" id="IPR011047">
    <property type="entry name" value="Quinoprotein_ADH-like_sf"/>
</dbReference>
<evidence type="ECO:0000259" key="4">
    <source>
        <dbReference type="Pfam" id="PF06580"/>
    </source>
</evidence>
<keyword evidence="1" id="KW-0472">Membrane</keyword>
<dbReference type="InterPro" id="IPR003594">
    <property type="entry name" value="HATPase_dom"/>
</dbReference>
<keyword evidence="5" id="KW-0808">Transferase</keyword>
<evidence type="ECO:0000259" key="3">
    <source>
        <dbReference type="Pfam" id="PF02518"/>
    </source>
</evidence>
<feature type="domain" description="Histidine kinase/HSP90-like ATPase" evidence="3">
    <location>
        <begin position="906"/>
        <end position="1006"/>
    </location>
</feature>
<dbReference type="Gene3D" id="2.130.10.10">
    <property type="entry name" value="YVTN repeat-like/Quinoprotein amine dehydrogenase"/>
    <property type="match status" value="3"/>
</dbReference>
<dbReference type="Proteomes" id="UP000029643">
    <property type="component" value="Unassembled WGS sequence"/>
</dbReference>
<keyword evidence="1" id="KW-1133">Transmembrane helix</keyword>
<keyword evidence="2" id="KW-0732">Signal</keyword>
<dbReference type="Pfam" id="PF06580">
    <property type="entry name" value="His_kinase"/>
    <property type="match status" value="1"/>
</dbReference>
<dbReference type="Pfam" id="PF02518">
    <property type="entry name" value="HATPase_c"/>
    <property type="match status" value="1"/>
</dbReference>
<name>A0A090WL37_9FLAO</name>
<accession>A0A090WL37</accession>
<feature type="signal peptide" evidence="2">
    <location>
        <begin position="1"/>
        <end position="21"/>
    </location>
</feature>
<keyword evidence="5" id="KW-0418">Kinase</keyword>
<dbReference type="InterPro" id="IPR010559">
    <property type="entry name" value="Sig_transdc_His_kin_internal"/>
</dbReference>
<dbReference type="EMBL" id="BBNU01000001">
    <property type="protein sequence ID" value="GAL77780.1"/>
    <property type="molecule type" value="Genomic_DNA"/>
</dbReference>
<evidence type="ECO:0000256" key="2">
    <source>
        <dbReference type="SAM" id="SignalP"/>
    </source>
</evidence>
<proteinExistence type="predicted"/>
<dbReference type="InterPro" id="IPR036890">
    <property type="entry name" value="HATPase_C_sf"/>
</dbReference>
<evidence type="ECO:0000313" key="5">
    <source>
        <dbReference type="EMBL" id="GAL77780.1"/>
    </source>
</evidence>
<dbReference type="SUPFAM" id="SSF63829">
    <property type="entry name" value="Calcium-dependent phosphotriesterase"/>
    <property type="match status" value="1"/>
</dbReference>
<dbReference type="PANTHER" id="PTHR34220:SF7">
    <property type="entry name" value="SENSOR HISTIDINE KINASE YPDA"/>
    <property type="match status" value="1"/>
</dbReference>
<protein>
    <submittedName>
        <fullName evidence="5">Two-component sensor histidine kinase</fullName>
    </submittedName>
</protein>
<dbReference type="InterPro" id="IPR050640">
    <property type="entry name" value="Bact_2-comp_sensor_kinase"/>
</dbReference>
<dbReference type="Pfam" id="PF07494">
    <property type="entry name" value="Reg_prop"/>
    <property type="match status" value="2"/>
</dbReference>
<dbReference type="InterPro" id="IPR015943">
    <property type="entry name" value="WD40/YVTN_repeat-like_dom_sf"/>
</dbReference>
<reference evidence="5 6" key="1">
    <citation type="journal article" date="2014" name="Genome Announc.">
        <title>Draft Genome Sequences of Marine Flavobacterium Algibacter lectus Strains SS8 and NR4.</title>
        <authorList>
            <person name="Takatani N."/>
            <person name="Nakanishi M."/>
            <person name="Meirelles P."/>
            <person name="Mino S."/>
            <person name="Suda W."/>
            <person name="Oshima K."/>
            <person name="Hattori M."/>
            <person name="Ohkuma M."/>
            <person name="Hosokawa M."/>
            <person name="Miyashita K."/>
            <person name="Thompson F.L."/>
            <person name="Niwa A."/>
            <person name="Sawabe T."/>
            <person name="Sawabe T."/>
        </authorList>
    </citation>
    <scope>NUCLEOTIDE SEQUENCE [LARGE SCALE GENOMIC DNA]</scope>
    <source>
        <strain evidence="6">JCM19274</strain>
    </source>
</reference>
<keyword evidence="1" id="KW-0812">Transmembrane</keyword>
<dbReference type="RefSeq" id="WP_042495118.1">
    <property type="nucleotide sequence ID" value="NZ_BBNU01000001.1"/>
</dbReference>
<feature type="transmembrane region" description="Helical" evidence="1">
    <location>
        <begin position="762"/>
        <end position="783"/>
    </location>
</feature>
<evidence type="ECO:0000256" key="1">
    <source>
        <dbReference type="SAM" id="Phobius"/>
    </source>
</evidence>